<feature type="compositionally biased region" description="Low complexity" evidence="3">
    <location>
        <begin position="1"/>
        <end position="27"/>
    </location>
</feature>
<dbReference type="PANTHER" id="PTHR14107">
    <property type="entry name" value="WD REPEAT PROTEIN"/>
    <property type="match status" value="1"/>
</dbReference>
<evidence type="ECO:0000256" key="1">
    <source>
        <dbReference type="ARBA" id="ARBA00022574"/>
    </source>
</evidence>
<dbReference type="Gene3D" id="2.130.10.10">
    <property type="entry name" value="YVTN repeat-like/Quinoprotein amine dehydrogenase"/>
    <property type="match status" value="1"/>
</dbReference>
<proteinExistence type="predicted"/>
<dbReference type="InterPro" id="IPR015943">
    <property type="entry name" value="WD40/YVTN_repeat-like_dom_sf"/>
</dbReference>
<dbReference type="InterPro" id="IPR051362">
    <property type="entry name" value="WD_repeat_creC_regulators"/>
</dbReference>
<dbReference type="Proteomes" id="UP000596660">
    <property type="component" value="Unplaced"/>
</dbReference>
<feature type="region of interest" description="Disordered" evidence="3">
    <location>
        <begin position="1"/>
        <end position="30"/>
    </location>
</feature>
<keyword evidence="5" id="KW-1185">Reference proteome</keyword>
<reference evidence="4" key="2">
    <citation type="submission" date="2021-03" db="UniProtKB">
        <authorList>
            <consortium name="EnsemblPlants"/>
        </authorList>
    </citation>
    <scope>IDENTIFICATION</scope>
</reference>
<keyword evidence="1" id="KW-0853">WD repeat</keyword>
<accession>A0A803N3X9</accession>
<dbReference type="PANTHER" id="PTHR14107:SF16">
    <property type="entry name" value="AT02583P"/>
    <property type="match status" value="1"/>
</dbReference>
<name>A0A803N3X9_CHEQI</name>
<evidence type="ECO:0000313" key="4">
    <source>
        <dbReference type="EnsemblPlants" id="AUR62040050-RA:cds"/>
    </source>
</evidence>
<sequence>MMNNGIGMMSASSSTSGGVSSINNNNTQSSLKNYFKTPEGRYKLQYEKSHPSSLISWKYRFPATARILGSSNGRALSFVRGNGGGKYASNSSRNGSIGASTLSYSNNSPNFDGKGTYLIFSVRDTIFISDLNSQDKVGFNVVLLCLLISSWLSNSNPLCRAFDPDAKDGHDLLIRLNSGDVSLRQQLQDMGKKLVGTHHHNKGAPVNERY</sequence>
<protein>
    <submittedName>
        <fullName evidence="4">Uncharacterized protein</fullName>
    </submittedName>
</protein>
<organism evidence="4 5">
    <name type="scientific">Chenopodium quinoa</name>
    <name type="common">Quinoa</name>
    <dbReference type="NCBI Taxonomy" id="63459"/>
    <lineage>
        <taxon>Eukaryota</taxon>
        <taxon>Viridiplantae</taxon>
        <taxon>Streptophyta</taxon>
        <taxon>Embryophyta</taxon>
        <taxon>Tracheophyta</taxon>
        <taxon>Spermatophyta</taxon>
        <taxon>Magnoliopsida</taxon>
        <taxon>eudicotyledons</taxon>
        <taxon>Gunneridae</taxon>
        <taxon>Pentapetalae</taxon>
        <taxon>Caryophyllales</taxon>
        <taxon>Chenopodiaceae</taxon>
        <taxon>Chenopodioideae</taxon>
        <taxon>Atripliceae</taxon>
        <taxon>Chenopodium</taxon>
    </lineage>
</organism>
<dbReference type="EnsemblPlants" id="AUR62040050-RA">
    <property type="protein sequence ID" value="AUR62040050-RA:cds"/>
    <property type="gene ID" value="AUR62040050"/>
</dbReference>
<evidence type="ECO:0000313" key="5">
    <source>
        <dbReference type="Proteomes" id="UP000596660"/>
    </source>
</evidence>
<evidence type="ECO:0000256" key="2">
    <source>
        <dbReference type="ARBA" id="ARBA00022737"/>
    </source>
</evidence>
<evidence type="ECO:0000256" key="3">
    <source>
        <dbReference type="SAM" id="MobiDB-lite"/>
    </source>
</evidence>
<keyword evidence="2" id="KW-0677">Repeat</keyword>
<reference evidence="4" key="1">
    <citation type="journal article" date="2017" name="Nature">
        <title>The genome of Chenopodium quinoa.</title>
        <authorList>
            <person name="Jarvis D.E."/>
            <person name="Ho Y.S."/>
            <person name="Lightfoot D.J."/>
            <person name="Schmoeckel S.M."/>
            <person name="Li B."/>
            <person name="Borm T.J.A."/>
            <person name="Ohyanagi H."/>
            <person name="Mineta K."/>
            <person name="Michell C.T."/>
            <person name="Saber N."/>
            <person name="Kharbatia N.M."/>
            <person name="Rupper R.R."/>
            <person name="Sharp A.R."/>
            <person name="Dally N."/>
            <person name="Boughton B.A."/>
            <person name="Woo Y.H."/>
            <person name="Gao G."/>
            <person name="Schijlen E.G.W.M."/>
            <person name="Guo X."/>
            <person name="Momin A.A."/>
            <person name="Negrao S."/>
            <person name="Al-Babili S."/>
            <person name="Gehring C."/>
            <person name="Roessner U."/>
            <person name="Jung C."/>
            <person name="Murphy K."/>
            <person name="Arold S.T."/>
            <person name="Gojobori T."/>
            <person name="van der Linden C.G."/>
            <person name="van Loo E.N."/>
            <person name="Jellen E.N."/>
            <person name="Maughan P.J."/>
            <person name="Tester M."/>
        </authorList>
    </citation>
    <scope>NUCLEOTIDE SEQUENCE [LARGE SCALE GENOMIC DNA]</scope>
    <source>
        <strain evidence="4">cv. PI 614886</strain>
    </source>
</reference>
<dbReference type="AlphaFoldDB" id="A0A803N3X9"/>
<dbReference type="Gramene" id="AUR62040050-RA">
    <property type="protein sequence ID" value="AUR62040050-RA:cds"/>
    <property type="gene ID" value="AUR62040050"/>
</dbReference>